<dbReference type="EMBL" id="JAUJYO010000021">
    <property type="protein sequence ID" value="KAK1284477.1"/>
    <property type="molecule type" value="Genomic_DNA"/>
</dbReference>
<accession>A0AAV9C6S8</accession>
<reference evidence="2" key="1">
    <citation type="journal article" date="2023" name="Nat. Commun.">
        <title>Diploid and tetraploid genomes of Acorus and the evolution of monocots.</title>
        <authorList>
            <person name="Ma L."/>
            <person name="Liu K.W."/>
            <person name="Li Z."/>
            <person name="Hsiao Y.Y."/>
            <person name="Qi Y."/>
            <person name="Fu T."/>
            <person name="Tang G.D."/>
            <person name="Zhang D."/>
            <person name="Sun W.H."/>
            <person name="Liu D.K."/>
            <person name="Li Y."/>
            <person name="Chen G.Z."/>
            <person name="Liu X.D."/>
            <person name="Liao X.Y."/>
            <person name="Jiang Y.T."/>
            <person name="Yu X."/>
            <person name="Hao Y."/>
            <person name="Huang J."/>
            <person name="Zhao X.W."/>
            <person name="Ke S."/>
            <person name="Chen Y.Y."/>
            <person name="Wu W.L."/>
            <person name="Hsu J.L."/>
            <person name="Lin Y.F."/>
            <person name="Huang M.D."/>
            <person name="Li C.Y."/>
            <person name="Huang L."/>
            <person name="Wang Z.W."/>
            <person name="Zhao X."/>
            <person name="Zhong W.Y."/>
            <person name="Peng D.H."/>
            <person name="Ahmad S."/>
            <person name="Lan S."/>
            <person name="Zhang J.S."/>
            <person name="Tsai W.C."/>
            <person name="Van de Peer Y."/>
            <person name="Liu Z.J."/>
        </authorList>
    </citation>
    <scope>NUCLEOTIDE SEQUENCE</scope>
    <source>
        <strain evidence="2">CP</strain>
    </source>
</reference>
<dbReference type="AlphaFoldDB" id="A0AAV9C6S8"/>
<sequence length="82" mass="8842">MAAMAARAVFASPAPPPALLRTSFAGRPLTFHCRSMKLSSSASAKPLTIVAETKKAVAVPQGQLQSRGRRHSPPRRRRSLHL</sequence>
<reference evidence="2" key="2">
    <citation type="submission" date="2023-06" db="EMBL/GenBank/DDBJ databases">
        <authorList>
            <person name="Ma L."/>
            <person name="Liu K.-W."/>
            <person name="Li Z."/>
            <person name="Hsiao Y.-Y."/>
            <person name="Qi Y."/>
            <person name="Fu T."/>
            <person name="Tang G."/>
            <person name="Zhang D."/>
            <person name="Sun W.-H."/>
            <person name="Liu D.-K."/>
            <person name="Li Y."/>
            <person name="Chen G.-Z."/>
            <person name="Liu X.-D."/>
            <person name="Liao X.-Y."/>
            <person name="Jiang Y.-T."/>
            <person name="Yu X."/>
            <person name="Hao Y."/>
            <person name="Huang J."/>
            <person name="Zhao X.-W."/>
            <person name="Ke S."/>
            <person name="Chen Y.-Y."/>
            <person name="Wu W.-L."/>
            <person name="Hsu J.-L."/>
            <person name="Lin Y.-F."/>
            <person name="Huang M.-D."/>
            <person name="Li C.-Y."/>
            <person name="Huang L."/>
            <person name="Wang Z.-W."/>
            <person name="Zhao X."/>
            <person name="Zhong W.-Y."/>
            <person name="Peng D.-H."/>
            <person name="Ahmad S."/>
            <person name="Lan S."/>
            <person name="Zhang J.-S."/>
            <person name="Tsai W.-C."/>
            <person name="Van De Peer Y."/>
            <person name="Liu Z.-J."/>
        </authorList>
    </citation>
    <scope>NUCLEOTIDE SEQUENCE</scope>
    <source>
        <strain evidence="2">CP</strain>
        <tissue evidence="2">Leaves</tissue>
    </source>
</reference>
<gene>
    <name evidence="2" type="ORF">QJS10_CPB21g00241</name>
</gene>
<evidence type="ECO:0000256" key="1">
    <source>
        <dbReference type="SAM" id="MobiDB-lite"/>
    </source>
</evidence>
<organism evidence="2 3">
    <name type="scientific">Acorus calamus</name>
    <name type="common">Sweet flag</name>
    <dbReference type="NCBI Taxonomy" id="4465"/>
    <lineage>
        <taxon>Eukaryota</taxon>
        <taxon>Viridiplantae</taxon>
        <taxon>Streptophyta</taxon>
        <taxon>Embryophyta</taxon>
        <taxon>Tracheophyta</taxon>
        <taxon>Spermatophyta</taxon>
        <taxon>Magnoliopsida</taxon>
        <taxon>Liliopsida</taxon>
        <taxon>Acoraceae</taxon>
        <taxon>Acorus</taxon>
    </lineage>
</organism>
<protein>
    <submittedName>
        <fullName evidence="2">Uncharacterized protein</fullName>
    </submittedName>
</protein>
<name>A0AAV9C6S8_ACOCL</name>
<comment type="caution">
    <text evidence="2">The sequence shown here is derived from an EMBL/GenBank/DDBJ whole genome shotgun (WGS) entry which is preliminary data.</text>
</comment>
<feature type="compositionally biased region" description="Basic residues" evidence="1">
    <location>
        <begin position="67"/>
        <end position="82"/>
    </location>
</feature>
<evidence type="ECO:0000313" key="2">
    <source>
        <dbReference type="EMBL" id="KAK1284477.1"/>
    </source>
</evidence>
<keyword evidence="3" id="KW-1185">Reference proteome</keyword>
<evidence type="ECO:0000313" key="3">
    <source>
        <dbReference type="Proteomes" id="UP001180020"/>
    </source>
</evidence>
<proteinExistence type="predicted"/>
<dbReference type="Proteomes" id="UP001180020">
    <property type="component" value="Unassembled WGS sequence"/>
</dbReference>
<feature type="region of interest" description="Disordered" evidence="1">
    <location>
        <begin position="58"/>
        <end position="82"/>
    </location>
</feature>